<dbReference type="NCBIfam" id="NF047591">
    <property type="entry name" value="transregBrpAStrep"/>
    <property type="match status" value="1"/>
</dbReference>
<dbReference type="Pfam" id="PF03816">
    <property type="entry name" value="LytR_cpsA_psr"/>
    <property type="match status" value="1"/>
</dbReference>
<keyword evidence="3" id="KW-0812">Transmembrane</keyword>
<dbReference type="Proteomes" id="UP001596110">
    <property type="component" value="Unassembled WGS sequence"/>
</dbReference>
<evidence type="ECO:0000256" key="1">
    <source>
        <dbReference type="ARBA" id="ARBA00006068"/>
    </source>
</evidence>
<name>A0ABW0UFJ5_9STRE</name>
<sequence>MTLGKKIVLMLMAIIATSIAAAVIYFTSALHYSTSEFKKTFKEIDTGVKSTAIEHTEPFSILLMGVDTGSGDRMAPWAGNSDSMIVVTVNPKTKRTTMTSLERDILTTLTGPKESGMNGVEAKLNAAYASGEAQMAIMTVENLLDIKIDNYMQINMQGLVDLVNAVGGIKVTNPFDFDISIEEQEPQYTATVAPGTHKVNGDQALVFSRMRYQDPEGDYGRQRRQREVISLIVKKLLAFDSIGSYKKVLKAVSNNMQTDISVTEKTIPHLLGYRDSLETLENYQLHGEDATLEDGGSYQIVTTAHLLETQNRIKAELGLPTLSTLEKTNAVLYETLYGYSPETDYPDENAPQTHSTVNGFESSSSESTVASDETWE</sequence>
<evidence type="ECO:0000256" key="3">
    <source>
        <dbReference type="SAM" id="Phobius"/>
    </source>
</evidence>
<dbReference type="Gene3D" id="3.40.630.190">
    <property type="entry name" value="LCP protein"/>
    <property type="match status" value="1"/>
</dbReference>
<keyword evidence="3" id="KW-0472">Membrane</keyword>
<dbReference type="RefSeq" id="WP_156805887.1">
    <property type="nucleotide sequence ID" value="NZ_JBHSOJ010000033.1"/>
</dbReference>
<feature type="transmembrane region" description="Helical" evidence="3">
    <location>
        <begin position="7"/>
        <end position="26"/>
    </location>
</feature>
<keyword evidence="6" id="KW-1185">Reference proteome</keyword>
<dbReference type="NCBIfam" id="TIGR00350">
    <property type="entry name" value="lytR_cpsA_psr"/>
    <property type="match status" value="1"/>
</dbReference>
<evidence type="ECO:0000313" key="6">
    <source>
        <dbReference type="Proteomes" id="UP001596110"/>
    </source>
</evidence>
<feature type="region of interest" description="Disordered" evidence="2">
    <location>
        <begin position="342"/>
        <end position="376"/>
    </location>
</feature>
<comment type="caution">
    <text evidence="5">The sequence shown here is derived from an EMBL/GenBank/DDBJ whole genome shotgun (WGS) entry which is preliminary data.</text>
</comment>
<proteinExistence type="inferred from homology"/>
<accession>A0ABW0UFJ5</accession>
<evidence type="ECO:0000313" key="5">
    <source>
        <dbReference type="EMBL" id="MFC5632107.1"/>
    </source>
</evidence>
<keyword evidence="3" id="KW-1133">Transmembrane helix</keyword>
<dbReference type="EMBL" id="JBHSOJ010000033">
    <property type="protein sequence ID" value="MFC5632107.1"/>
    <property type="molecule type" value="Genomic_DNA"/>
</dbReference>
<evidence type="ECO:0000259" key="4">
    <source>
        <dbReference type="Pfam" id="PF03816"/>
    </source>
</evidence>
<comment type="similarity">
    <text evidence="1">Belongs to the LytR/CpsA/Psr (LCP) family.</text>
</comment>
<organism evidence="5 6">
    <name type="scientific">Streptococcus caledonicus</name>
    <dbReference type="NCBI Taxonomy" id="2614158"/>
    <lineage>
        <taxon>Bacteria</taxon>
        <taxon>Bacillati</taxon>
        <taxon>Bacillota</taxon>
        <taxon>Bacilli</taxon>
        <taxon>Lactobacillales</taxon>
        <taxon>Streptococcaceae</taxon>
        <taxon>Streptococcus</taxon>
    </lineage>
</organism>
<dbReference type="PANTHER" id="PTHR33392:SF6">
    <property type="entry name" value="POLYISOPRENYL-TEICHOIC ACID--PEPTIDOGLYCAN TEICHOIC ACID TRANSFERASE TAGU"/>
    <property type="match status" value="1"/>
</dbReference>
<protein>
    <submittedName>
        <fullName evidence="5">LCP family protein</fullName>
    </submittedName>
</protein>
<dbReference type="InterPro" id="IPR004474">
    <property type="entry name" value="LytR_CpsA_psr"/>
</dbReference>
<feature type="domain" description="Cell envelope-related transcriptional attenuator" evidence="4">
    <location>
        <begin position="80"/>
        <end position="236"/>
    </location>
</feature>
<dbReference type="InterPro" id="IPR050922">
    <property type="entry name" value="LytR/CpsA/Psr_CW_biosynth"/>
</dbReference>
<evidence type="ECO:0000256" key="2">
    <source>
        <dbReference type="SAM" id="MobiDB-lite"/>
    </source>
</evidence>
<dbReference type="PANTHER" id="PTHR33392">
    <property type="entry name" value="POLYISOPRENYL-TEICHOIC ACID--PEPTIDOGLYCAN TEICHOIC ACID TRANSFERASE TAGU"/>
    <property type="match status" value="1"/>
</dbReference>
<reference evidence="6" key="1">
    <citation type="journal article" date="2019" name="Int. J. Syst. Evol. Microbiol.">
        <title>The Global Catalogue of Microorganisms (GCM) 10K type strain sequencing project: providing services to taxonomists for standard genome sequencing and annotation.</title>
        <authorList>
            <consortium name="The Broad Institute Genomics Platform"/>
            <consortium name="The Broad Institute Genome Sequencing Center for Infectious Disease"/>
            <person name="Wu L."/>
            <person name="Ma J."/>
        </authorList>
    </citation>
    <scope>NUCLEOTIDE SEQUENCE [LARGE SCALE GENOMIC DNA]</scope>
    <source>
        <strain evidence="6">DT43</strain>
    </source>
</reference>
<feature type="compositionally biased region" description="Polar residues" evidence="2">
    <location>
        <begin position="350"/>
        <end position="360"/>
    </location>
</feature>
<gene>
    <name evidence="5" type="ORF">ACFPQ3_11295</name>
</gene>